<evidence type="ECO:0000313" key="4">
    <source>
        <dbReference type="EMBL" id="AFO93644.1"/>
    </source>
</evidence>
<feature type="region of interest" description="Disordered" evidence="2">
    <location>
        <begin position="1921"/>
        <end position="1951"/>
    </location>
</feature>
<feature type="region of interest" description="Disordered" evidence="2">
    <location>
        <begin position="1187"/>
        <end position="1231"/>
    </location>
</feature>
<feature type="region of interest" description="Disordered" evidence="2">
    <location>
        <begin position="411"/>
        <end position="656"/>
    </location>
</feature>
<feature type="compositionally biased region" description="Acidic residues" evidence="2">
    <location>
        <begin position="489"/>
        <end position="499"/>
    </location>
</feature>
<evidence type="ECO:0000259" key="3">
    <source>
        <dbReference type="Pfam" id="PF15257"/>
    </source>
</evidence>
<protein>
    <recommendedName>
        <fullName evidence="3">DUF4590 domain-containing protein</fullName>
    </recommendedName>
</protein>
<feature type="compositionally biased region" description="Basic and acidic residues" evidence="2">
    <location>
        <begin position="625"/>
        <end position="654"/>
    </location>
</feature>
<feature type="compositionally biased region" description="Basic and acidic residues" evidence="2">
    <location>
        <begin position="749"/>
        <end position="772"/>
    </location>
</feature>
<dbReference type="PANTHER" id="PTHR23034:SF2">
    <property type="entry name" value="GLUTAMATE-RICH PROTEIN 3"/>
    <property type="match status" value="1"/>
</dbReference>
<reference evidence="4" key="1">
    <citation type="journal article" date="2014" name="Nature">
        <title>Elephant shark genome provides unique insights into gnathostome evolution.</title>
        <authorList>
            <consortium name="International Elephant Shark Genome Sequencing Consortium"/>
            <person name="Venkatesh B."/>
            <person name="Lee A.P."/>
            <person name="Ravi V."/>
            <person name="Maurya A.K."/>
            <person name="Lian M.M."/>
            <person name="Swann J.B."/>
            <person name="Ohta Y."/>
            <person name="Flajnik M.F."/>
            <person name="Sutoh Y."/>
            <person name="Kasahara M."/>
            <person name="Hoon S."/>
            <person name="Gangu V."/>
            <person name="Roy S.W."/>
            <person name="Irimia M."/>
            <person name="Korzh V."/>
            <person name="Kondrychyn I."/>
            <person name="Lim Z.W."/>
            <person name="Tay B.H."/>
            <person name="Tohari S."/>
            <person name="Kong K.W."/>
            <person name="Ho S."/>
            <person name="Lorente-Galdos B."/>
            <person name="Quilez J."/>
            <person name="Marques-Bonet T."/>
            <person name="Raney B.J."/>
            <person name="Ingham P.W."/>
            <person name="Tay A."/>
            <person name="Hillier L.W."/>
            <person name="Minx P."/>
            <person name="Boehm T."/>
            <person name="Wilson R.K."/>
            <person name="Brenner S."/>
            <person name="Warren W.C."/>
        </authorList>
    </citation>
    <scope>NUCLEOTIDE SEQUENCE</scope>
    <source>
        <tissue evidence="4">Liver</tissue>
    </source>
</reference>
<feature type="region of interest" description="Disordered" evidence="2">
    <location>
        <begin position="925"/>
        <end position="1045"/>
    </location>
</feature>
<feature type="compositionally biased region" description="Polar residues" evidence="2">
    <location>
        <begin position="1888"/>
        <end position="1900"/>
    </location>
</feature>
<feature type="region of interest" description="Disordered" evidence="2">
    <location>
        <begin position="1832"/>
        <end position="1902"/>
    </location>
</feature>
<feature type="compositionally biased region" description="Low complexity" evidence="2">
    <location>
        <begin position="574"/>
        <end position="586"/>
    </location>
</feature>
<feature type="region of interest" description="Disordered" evidence="2">
    <location>
        <begin position="682"/>
        <end position="702"/>
    </location>
</feature>
<feature type="coiled-coil region" evidence="1">
    <location>
        <begin position="1777"/>
        <end position="1804"/>
    </location>
</feature>
<feature type="compositionally biased region" description="Basic and acidic residues" evidence="2">
    <location>
        <begin position="535"/>
        <end position="550"/>
    </location>
</feature>
<feature type="region of interest" description="Disordered" evidence="2">
    <location>
        <begin position="1265"/>
        <end position="1310"/>
    </location>
</feature>
<feature type="region of interest" description="Disordered" evidence="2">
    <location>
        <begin position="114"/>
        <end position="184"/>
    </location>
</feature>
<feature type="region of interest" description="Disordered" evidence="2">
    <location>
        <begin position="1616"/>
        <end position="1635"/>
    </location>
</feature>
<feature type="compositionally biased region" description="Polar residues" evidence="2">
    <location>
        <begin position="602"/>
        <end position="614"/>
    </location>
</feature>
<feature type="domain" description="DUF4590" evidence="3">
    <location>
        <begin position="305"/>
        <end position="418"/>
    </location>
</feature>
<evidence type="ECO:0000256" key="2">
    <source>
        <dbReference type="SAM" id="MobiDB-lite"/>
    </source>
</evidence>
<feature type="compositionally biased region" description="Polar residues" evidence="2">
    <location>
        <begin position="956"/>
        <end position="979"/>
    </location>
</feature>
<feature type="compositionally biased region" description="Basic and acidic residues" evidence="2">
    <location>
        <begin position="1873"/>
        <end position="1887"/>
    </location>
</feature>
<proteinExistence type="evidence at transcript level"/>
<feature type="region of interest" description="Disordered" evidence="2">
    <location>
        <begin position="736"/>
        <end position="791"/>
    </location>
</feature>
<feature type="compositionally biased region" description="Polar residues" evidence="2">
    <location>
        <begin position="1835"/>
        <end position="1869"/>
    </location>
</feature>
<feature type="compositionally biased region" description="Basic and acidic residues" evidence="2">
    <location>
        <begin position="500"/>
        <end position="518"/>
    </location>
</feature>
<feature type="compositionally biased region" description="Polar residues" evidence="2">
    <location>
        <begin position="1265"/>
        <end position="1280"/>
    </location>
</feature>
<feature type="compositionally biased region" description="Polar residues" evidence="2">
    <location>
        <begin position="1007"/>
        <end position="1019"/>
    </location>
</feature>
<sequence length="2060" mass="229493">MSHSYPGQLAYNSLTDKHLAGYFNNTRIRRHLQKAGLITRSGRIVSEKEYRLNIVRKDHHKYVRECLAQAIFHKVLDMERHHQIEIKKQLEDFARRERVQRIKVERARRSDEDFVPFLSPHPPTTPRIGHRIRHGPDVEQSDSSTSPTSPRPNTAPGTMQRPVRLQPVRSNGPGVFMARSPSGVRQKEQHLEMIDEIDPHYFYALDREAIKNWTTANYTTGISPYRLPVIPVINNYVTPVPPPPRKRQKNLKGMTNAGARIRRLRPTTAPNGFEDVEPKEAPRFHRTAIHSNVLITMIYFGKSLHLSYDRDDLREEVKVYQQHCGGENLCVFKGKLLEGEKFQFISKRHRGFPFSLTFFMYGMQVDRLSSCCEHKHRRGSRLGGKHGHFGFVNVDGASPCYKCIIAMGLDKKPTPPPKRMKQEEEEPEKQVVESSNNEEELAEEKLPDGAEKEAMSDDSSGAGDKVSGEVKMEIEPAVDAQDERSKQEYDDDFEEDEEILKETGGQKEEGLEISEHNQENSIGSQGDDRIDADDDGKKSAKLMGKEKEKADGEEDGRSSYTDSELEEGRKSCMSSQSPTYSLSSSESDSKREEEKIKVEEGQSMSSGGEQTESINYAVEIEEQANIERDSHDLKETNDEKPVEEKEDEKLKEENGIAEEVDGVEPVTEELVRKEMFALVSAEDTKEKHEKSKEVDSMEKADSFKDNAYNEEIKVIEESPDLKGKKSEYEECINEEKSVCDEQSESGHFSGEEHKSVQEKIADAIKKDERCNSEPEPSDSSTEEEDDLLNAVAEKLSEQRCDSQREEIAAITAAQEQGEVARELNLLEEITVASAVPLSNEHIKSLETIATLEDESLTDHIQISGQEVEDTQTGTISAKATALGVEETSVKEQEDANLIAATEEIAKNPKEFISADGEDICLKELEPENEKTLPDEPAQIEQQTEGEKEVEVEQDVGQCNSGKGTRVESMNTPDQDQNVPSADVDTESLKADVSRLQDENPVKFPNVLLSQTVAEPSSTEIDPEDEKTLPEEPAQIEQPTEEGKKVEVEIETKPPNRETVVNIRCTPENDVPLVLETTMTPSEVEAKTVEILASGPDADVVRDTKYNEYSRIKLIKPAVIYSLPNVSTTEEESVSEPETLMIKNEFMEYADQLVSSCSQYVTSENQYVALALMSALKCENNEELTSVALVSEPETGERDTGATETNITPQSSINQSNSISPEELPSVESKASTALTSIELQSETNADDLFHIKGINEGDAKELQVRTFTAESVSKPNQDVNESTEKPSESDPPLQMSAADCSESEEDGGTLEKELKPVEVSEEEQRMDFSQVDGYQEMNRDDNRIAANDLGKIRDETQNEISAGTSVEELSGIEETESAFGFEDEEVAEETSKCQASEMENSGDIQEKKDSELQVIEFISVTEIPVPNVVSTDQMGITMTSIASNVKLESGLETQIAETDADSKAKVMKDLNKAPVGQTEDEYHSEGKKIEVRSYGKAEQIEADLSHETQEHKTERNSELQMKTGVGLEAFSADTQAYVLINTDKTETCSEDHILEHDAKTVQEHEIDTDTQGFAFDTESYPPGHEAEVNLEAQKAHTLNQIENTDARSENQIEGSIELGTNEQAAKGEADPTDSEDIPEIKVISLVNTESTEVRSEQQDIAMAKVDSELQEHKLEADVVVAEIEVHTLYNTDNTEIMLKKQDKASAEIDIEVQEYKIETNPEFFVAETDLQQLNKVQNTGRRSEEQDEGRAEAETEIYVDVGGTQESREEKIQPSLELQAQENKPRLEAKVVELEVEVEAEEQEAMLSEAPVVEADQDISPDVELSAVEIPEIPGSQTDETNGDPETQTSRTLETQQTDIDAKPTSSATKIEIVSESKVEEMEKDPEAQSSKSAVKSQGGKTIEEQELETMVEVVQGDYAKSDSSSHFPTLHDKESLTGANDKPFIPVPIPQGETRIEDANIGVSLEKTTLETITTKTVGSETNCADSTESQTMITFISPLVIKELTEQGPMYPKSKTEVNAELVKLISLGIEEDARFSSPVIHPTVNTDHPPKLMEGNS</sequence>
<dbReference type="Pfam" id="PF15257">
    <property type="entry name" value="DUF4590"/>
    <property type="match status" value="1"/>
</dbReference>
<name>V9K7L0_CALMI</name>
<feature type="compositionally biased region" description="Basic and acidic residues" evidence="2">
    <location>
        <begin position="587"/>
        <end position="600"/>
    </location>
</feature>
<feature type="compositionally biased region" description="Low complexity" evidence="2">
    <location>
        <begin position="141"/>
        <end position="154"/>
    </location>
</feature>
<feature type="compositionally biased region" description="Low complexity" evidence="2">
    <location>
        <begin position="1208"/>
        <end position="1222"/>
    </location>
</feature>
<dbReference type="PANTHER" id="PTHR23034">
    <property type="entry name" value="GLUTAMATE-RICH PROTEIN 3"/>
    <property type="match status" value="1"/>
</dbReference>
<evidence type="ECO:0000256" key="1">
    <source>
        <dbReference type="SAM" id="Coils"/>
    </source>
</evidence>
<dbReference type="InterPro" id="IPR027962">
    <property type="entry name" value="ERICH3"/>
</dbReference>
<dbReference type="InterPro" id="IPR048257">
    <property type="entry name" value="DUF4590"/>
</dbReference>
<keyword evidence="1" id="KW-0175">Coiled coil</keyword>
<feature type="compositionally biased region" description="Basic and acidic residues" evidence="2">
    <location>
        <begin position="986"/>
        <end position="1000"/>
    </location>
</feature>
<accession>V9K7L0</accession>
<dbReference type="EMBL" id="JW861127">
    <property type="protein sequence ID" value="AFO93644.1"/>
    <property type="molecule type" value="mRNA"/>
</dbReference>
<organism evidence="4">
    <name type="scientific">Callorhinchus milii</name>
    <name type="common">Ghost shark</name>
    <dbReference type="NCBI Taxonomy" id="7868"/>
    <lineage>
        <taxon>Eukaryota</taxon>
        <taxon>Metazoa</taxon>
        <taxon>Chordata</taxon>
        <taxon>Craniata</taxon>
        <taxon>Vertebrata</taxon>
        <taxon>Chondrichthyes</taxon>
        <taxon>Holocephali</taxon>
        <taxon>Chimaeriformes</taxon>
        <taxon>Callorhinchidae</taxon>
        <taxon>Callorhinchus</taxon>
    </lineage>
</organism>
<feature type="compositionally biased region" description="Basic and acidic residues" evidence="2">
    <location>
        <begin position="443"/>
        <end position="455"/>
    </location>
</feature>